<keyword evidence="1" id="KW-1133">Transmembrane helix</keyword>
<dbReference type="EMBL" id="CAAHFG010000001">
    <property type="protein sequence ID" value="VGO12334.1"/>
    <property type="molecule type" value="Genomic_DNA"/>
</dbReference>
<gene>
    <name evidence="4" type="ORF">PDESU_00886</name>
</gene>
<feature type="transmembrane region" description="Helical" evidence="1">
    <location>
        <begin position="195"/>
        <end position="212"/>
    </location>
</feature>
<dbReference type="RefSeq" id="WP_136078009.1">
    <property type="nucleotide sequence ID" value="NZ_CAAHFG010000001.1"/>
</dbReference>
<protein>
    <recommendedName>
        <fullName evidence="3">Ice-binding protein C-terminal domain-containing protein</fullName>
    </recommendedName>
</protein>
<keyword evidence="1" id="KW-0812">Transmembrane</keyword>
<accession>A0A6C2TY19</accession>
<sequence>MKKQTIIAVALFGMAAGQVPAELLVGTTTNTTITAPVAIGDFGLGADYPILQARSFSTGAACSLTGLFFGANLYHESGLGGISFSIYTDSTSQPGSLVAGGLNLFSATSATIGNVLAPGASLALDANTAYWLVASVDQTLGSTTYKWNQTDSAAFESDFAGTGMPLAYANGTDGTSWANYSGSSMAMEIHAVPEPGTISLMGLGFFGSLLARRRRTRKSRSREFELPEYTRPFLEEETERPLDQSALY</sequence>
<keyword evidence="2" id="KW-0732">Signal</keyword>
<keyword evidence="1" id="KW-0472">Membrane</keyword>
<dbReference type="Pfam" id="PF07589">
    <property type="entry name" value="PEP-CTERM"/>
    <property type="match status" value="1"/>
</dbReference>
<evidence type="ECO:0000313" key="4">
    <source>
        <dbReference type="EMBL" id="VGO12334.1"/>
    </source>
</evidence>
<evidence type="ECO:0000256" key="1">
    <source>
        <dbReference type="SAM" id="Phobius"/>
    </source>
</evidence>
<feature type="domain" description="Ice-binding protein C-terminal" evidence="3">
    <location>
        <begin position="191"/>
        <end position="214"/>
    </location>
</feature>
<evidence type="ECO:0000313" key="5">
    <source>
        <dbReference type="Proteomes" id="UP000366872"/>
    </source>
</evidence>
<evidence type="ECO:0000259" key="3">
    <source>
        <dbReference type="Pfam" id="PF07589"/>
    </source>
</evidence>
<dbReference type="AlphaFoldDB" id="A0A6C2TY19"/>
<organism evidence="4 5">
    <name type="scientific">Pontiella desulfatans</name>
    <dbReference type="NCBI Taxonomy" id="2750659"/>
    <lineage>
        <taxon>Bacteria</taxon>
        <taxon>Pseudomonadati</taxon>
        <taxon>Kiritimatiellota</taxon>
        <taxon>Kiritimatiellia</taxon>
        <taxon>Kiritimatiellales</taxon>
        <taxon>Pontiellaceae</taxon>
        <taxon>Pontiella</taxon>
    </lineage>
</organism>
<dbReference type="NCBIfam" id="TIGR02595">
    <property type="entry name" value="PEP_CTERM"/>
    <property type="match status" value="1"/>
</dbReference>
<keyword evidence="5" id="KW-1185">Reference proteome</keyword>
<evidence type="ECO:0000256" key="2">
    <source>
        <dbReference type="SAM" id="SignalP"/>
    </source>
</evidence>
<dbReference type="InterPro" id="IPR013424">
    <property type="entry name" value="Ice-binding_C"/>
</dbReference>
<feature type="chain" id="PRO_5025611691" description="Ice-binding protein C-terminal domain-containing protein" evidence="2">
    <location>
        <begin position="22"/>
        <end position="248"/>
    </location>
</feature>
<feature type="signal peptide" evidence="2">
    <location>
        <begin position="1"/>
        <end position="21"/>
    </location>
</feature>
<dbReference type="NCBIfam" id="NF041539">
    <property type="entry name" value="choice_anch_R"/>
    <property type="match status" value="1"/>
</dbReference>
<reference evidence="4 5" key="1">
    <citation type="submission" date="2019-04" db="EMBL/GenBank/DDBJ databases">
        <authorList>
            <person name="Van Vliet M D."/>
        </authorList>
    </citation>
    <scope>NUCLEOTIDE SEQUENCE [LARGE SCALE GENOMIC DNA]</scope>
    <source>
        <strain evidence="4 5">F1</strain>
    </source>
</reference>
<proteinExistence type="predicted"/>
<dbReference type="Proteomes" id="UP000366872">
    <property type="component" value="Unassembled WGS sequence"/>
</dbReference>
<name>A0A6C2TY19_PONDE</name>